<dbReference type="EMBL" id="NCKV01004037">
    <property type="protein sequence ID" value="RWS25118.1"/>
    <property type="molecule type" value="Genomic_DNA"/>
</dbReference>
<protein>
    <submittedName>
        <fullName evidence="1">Factor VIII intron 22 protein-like protein</fullName>
    </submittedName>
</protein>
<dbReference type="PANTHER" id="PTHR16797:SF4">
    <property type="entry name" value="40-KDA HUNTINGTIN-ASSOCIATED PROTEIN"/>
    <property type="match status" value="1"/>
</dbReference>
<dbReference type="PANTHER" id="PTHR16797">
    <property type="entry name" value="FACTOR VIII-ASSOCIATED GENE 1"/>
    <property type="match status" value="1"/>
</dbReference>
<dbReference type="AlphaFoldDB" id="A0A443SC43"/>
<gene>
    <name evidence="1" type="ORF">B4U80_02680</name>
</gene>
<name>A0A443SC43_9ACAR</name>
<dbReference type="InterPro" id="IPR039494">
    <property type="entry name" value="F8A"/>
</dbReference>
<dbReference type="Pfam" id="PF13181">
    <property type="entry name" value="TPR_8"/>
    <property type="match status" value="1"/>
</dbReference>
<comment type="caution">
    <text evidence="1">The sequence shown here is derived from an EMBL/GenBank/DDBJ whole genome shotgun (WGS) entry which is preliminary data.</text>
</comment>
<reference evidence="1 2" key="1">
    <citation type="journal article" date="2018" name="Gigascience">
        <title>Genomes of trombidid mites reveal novel predicted allergens and laterally-transferred genes associated with secondary metabolism.</title>
        <authorList>
            <person name="Dong X."/>
            <person name="Chaisiri K."/>
            <person name="Xia D."/>
            <person name="Armstrong S.D."/>
            <person name="Fang Y."/>
            <person name="Donnelly M.J."/>
            <person name="Kadowaki T."/>
            <person name="McGarry J.W."/>
            <person name="Darby A.C."/>
            <person name="Makepeace B.L."/>
        </authorList>
    </citation>
    <scope>NUCLEOTIDE SEQUENCE [LARGE SCALE GENOMIC DNA]</scope>
    <source>
        <strain evidence="1">UoL-UT</strain>
    </source>
</reference>
<proteinExistence type="predicted"/>
<dbReference type="VEuPathDB" id="VectorBase:LDEU006922"/>
<keyword evidence="2" id="KW-1185">Reference proteome</keyword>
<sequence>MADFSQYKTISSKLKKRFLLRKPNLNEASEQFLALSRELKEFKSYSGYCHLAVARCEHSLGNVNNEFNALLAAARLFRDTGDINAAISAYRHAMVVSEEALLPSVYTELANMYSSNKRFLEAADTFKEAALFKQAAYCYVDAQKFELAFHCFEKCALEQLSKDDIVTLFLLKMCFSAPKRYEFNLPAVDEQVDNDNCIALNCLLQSLLEIVKDNCEEDNMKNMLLAQLYPLLNVKQRNILHLIVTKYVV</sequence>
<dbReference type="InterPro" id="IPR011990">
    <property type="entry name" value="TPR-like_helical_dom_sf"/>
</dbReference>
<accession>A0A443SC43</accession>
<dbReference type="GO" id="GO:0005769">
    <property type="term" value="C:early endosome"/>
    <property type="evidence" value="ECO:0007669"/>
    <property type="project" value="TreeGrafter"/>
</dbReference>
<dbReference type="InterPro" id="IPR019734">
    <property type="entry name" value="TPR_rpt"/>
</dbReference>
<dbReference type="GO" id="GO:0099518">
    <property type="term" value="P:vesicle cytoskeletal trafficking"/>
    <property type="evidence" value="ECO:0007669"/>
    <property type="project" value="TreeGrafter"/>
</dbReference>
<dbReference type="SUPFAM" id="SSF81901">
    <property type="entry name" value="HCP-like"/>
    <property type="match status" value="1"/>
</dbReference>
<evidence type="ECO:0000313" key="1">
    <source>
        <dbReference type="EMBL" id="RWS25118.1"/>
    </source>
</evidence>
<dbReference type="Gene3D" id="1.25.40.10">
    <property type="entry name" value="Tetratricopeptide repeat domain"/>
    <property type="match status" value="1"/>
</dbReference>
<evidence type="ECO:0000313" key="2">
    <source>
        <dbReference type="Proteomes" id="UP000288716"/>
    </source>
</evidence>
<dbReference type="Proteomes" id="UP000288716">
    <property type="component" value="Unassembled WGS sequence"/>
</dbReference>
<organism evidence="1 2">
    <name type="scientific">Leptotrombidium deliense</name>
    <dbReference type="NCBI Taxonomy" id="299467"/>
    <lineage>
        <taxon>Eukaryota</taxon>
        <taxon>Metazoa</taxon>
        <taxon>Ecdysozoa</taxon>
        <taxon>Arthropoda</taxon>
        <taxon>Chelicerata</taxon>
        <taxon>Arachnida</taxon>
        <taxon>Acari</taxon>
        <taxon>Acariformes</taxon>
        <taxon>Trombidiformes</taxon>
        <taxon>Prostigmata</taxon>
        <taxon>Anystina</taxon>
        <taxon>Parasitengona</taxon>
        <taxon>Trombiculoidea</taxon>
        <taxon>Trombiculidae</taxon>
        <taxon>Leptotrombidium</taxon>
    </lineage>
</organism>
<dbReference type="OrthoDB" id="10249246at2759"/>